<dbReference type="STRING" id="1095629.A0A0C9X0Z5"/>
<gene>
    <name evidence="1" type="ORF">K443DRAFT_325876</name>
</gene>
<keyword evidence="2" id="KW-1185">Reference proteome</keyword>
<sequence>MGKGCGTSWVLEICKSCFDPSSLSIGISVREQIQTDPPPLMSDPQHSNDGVSTRHPNYFLDTVIFAVEGYLFKVPRYHFLNKRGFPVILDQHQQGATVEGNDDKNPIVLTGVTKVDFENLMKIMYPLQICDTQNLSHDEWVSVLKLSTKWRFSECRHLAIAELSALCDNSPITKILLGKEYRVSKWLMSGYEQLARRSQKISNDEAKLIDYPTAFSVCIVREEISSSSLNCVEAIRREFEKELTDVEAAERAYGSGDWW</sequence>
<reference evidence="1 2" key="1">
    <citation type="submission" date="2014-04" db="EMBL/GenBank/DDBJ databases">
        <authorList>
            <consortium name="DOE Joint Genome Institute"/>
            <person name="Kuo A."/>
            <person name="Kohler A."/>
            <person name="Nagy L.G."/>
            <person name="Floudas D."/>
            <person name="Copeland A."/>
            <person name="Barry K.W."/>
            <person name="Cichocki N."/>
            <person name="Veneault-Fourrey C."/>
            <person name="LaButti K."/>
            <person name="Lindquist E.A."/>
            <person name="Lipzen A."/>
            <person name="Lundell T."/>
            <person name="Morin E."/>
            <person name="Murat C."/>
            <person name="Sun H."/>
            <person name="Tunlid A."/>
            <person name="Henrissat B."/>
            <person name="Grigoriev I.V."/>
            <person name="Hibbett D.S."/>
            <person name="Martin F."/>
            <person name="Nordberg H.P."/>
            <person name="Cantor M.N."/>
            <person name="Hua S.X."/>
        </authorList>
    </citation>
    <scope>NUCLEOTIDE SEQUENCE [LARGE SCALE GENOMIC DNA]</scope>
    <source>
        <strain evidence="1 2">LaAM-08-1</strain>
    </source>
</reference>
<dbReference type="OrthoDB" id="3199068at2759"/>
<protein>
    <recommendedName>
        <fullName evidence="3">BTB domain-containing protein</fullName>
    </recommendedName>
</protein>
<dbReference type="HOGENOM" id="CLU_047592_2_2_1"/>
<dbReference type="AlphaFoldDB" id="A0A0C9X0Z5"/>
<organism evidence="1 2">
    <name type="scientific">Laccaria amethystina LaAM-08-1</name>
    <dbReference type="NCBI Taxonomy" id="1095629"/>
    <lineage>
        <taxon>Eukaryota</taxon>
        <taxon>Fungi</taxon>
        <taxon>Dikarya</taxon>
        <taxon>Basidiomycota</taxon>
        <taxon>Agaricomycotina</taxon>
        <taxon>Agaricomycetes</taxon>
        <taxon>Agaricomycetidae</taxon>
        <taxon>Agaricales</taxon>
        <taxon>Agaricineae</taxon>
        <taxon>Hydnangiaceae</taxon>
        <taxon>Laccaria</taxon>
    </lineage>
</organism>
<name>A0A0C9X0Z5_9AGAR</name>
<proteinExistence type="predicted"/>
<dbReference type="EMBL" id="KN838557">
    <property type="protein sequence ID" value="KIK05760.1"/>
    <property type="molecule type" value="Genomic_DNA"/>
</dbReference>
<dbReference type="Proteomes" id="UP000054477">
    <property type="component" value="Unassembled WGS sequence"/>
</dbReference>
<evidence type="ECO:0000313" key="1">
    <source>
        <dbReference type="EMBL" id="KIK05760.1"/>
    </source>
</evidence>
<accession>A0A0C9X0Z5</accession>
<evidence type="ECO:0000313" key="2">
    <source>
        <dbReference type="Proteomes" id="UP000054477"/>
    </source>
</evidence>
<evidence type="ECO:0008006" key="3">
    <source>
        <dbReference type="Google" id="ProtNLM"/>
    </source>
</evidence>
<reference evidence="2" key="2">
    <citation type="submission" date="2015-01" db="EMBL/GenBank/DDBJ databases">
        <title>Evolutionary Origins and Diversification of the Mycorrhizal Mutualists.</title>
        <authorList>
            <consortium name="DOE Joint Genome Institute"/>
            <consortium name="Mycorrhizal Genomics Consortium"/>
            <person name="Kohler A."/>
            <person name="Kuo A."/>
            <person name="Nagy L.G."/>
            <person name="Floudas D."/>
            <person name="Copeland A."/>
            <person name="Barry K.W."/>
            <person name="Cichocki N."/>
            <person name="Veneault-Fourrey C."/>
            <person name="LaButti K."/>
            <person name="Lindquist E.A."/>
            <person name="Lipzen A."/>
            <person name="Lundell T."/>
            <person name="Morin E."/>
            <person name="Murat C."/>
            <person name="Riley R."/>
            <person name="Ohm R."/>
            <person name="Sun H."/>
            <person name="Tunlid A."/>
            <person name="Henrissat B."/>
            <person name="Grigoriev I.V."/>
            <person name="Hibbett D.S."/>
            <person name="Martin F."/>
        </authorList>
    </citation>
    <scope>NUCLEOTIDE SEQUENCE [LARGE SCALE GENOMIC DNA]</scope>
    <source>
        <strain evidence="2">LaAM-08-1</strain>
    </source>
</reference>